<dbReference type="InParanoid" id="A0A067MUH2"/>
<evidence type="ECO:0000313" key="2">
    <source>
        <dbReference type="Proteomes" id="UP000027195"/>
    </source>
</evidence>
<accession>A0A067MUH2</accession>
<proteinExistence type="predicted"/>
<sequence length="196" mass="22545">MRPRRLHLPIPLRLPAREFSYAARVFSGHCVAPAYLGSAIFADQDWFSPTCECSNPRGSSAHIIFDCPLWHIWAPGYVPPLSNHTFVRDFDHYFPGLFRSRLFTWRWYADHCLGTPGSLCDALALYALHHEELLPSILAFELERTLPASTPYYPVSMAPEHFLHRYLAAHEVQYVPKLGSHQPDHRPVVYVPPHFI</sequence>
<reference evidence="2" key="1">
    <citation type="journal article" date="2014" name="Proc. Natl. Acad. Sci. U.S.A.">
        <title>Extensive sampling of basidiomycete genomes demonstrates inadequacy of the white-rot/brown-rot paradigm for wood decay fungi.</title>
        <authorList>
            <person name="Riley R."/>
            <person name="Salamov A.A."/>
            <person name="Brown D.W."/>
            <person name="Nagy L.G."/>
            <person name="Floudas D."/>
            <person name="Held B.W."/>
            <person name="Levasseur A."/>
            <person name="Lombard V."/>
            <person name="Morin E."/>
            <person name="Otillar R."/>
            <person name="Lindquist E.A."/>
            <person name="Sun H."/>
            <person name="LaButti K.M."/>
            <person name="Schmutz J."/>
            <person name="Jabbour D."/>
            <person name="Luo H."/>
            <person name="Baker S.E."/>
            <person name="Pisabarro A.G."/>
            <person name="Walton J.D."/>
            <person name="Blanchette R.A."/>
            <person name="Henrissat B."/>
            <person name="Martin F."/>
            <person name="Cullen D."/>
            <person name="Hibbett D.S."/>
            <person name="Grigoriev I.V."/>
        </authorList>
    </citation>
    <scope>NUCLEOTIDE SEQUENCE [LARGE SCALE GENOMIC DNA]</scope>
    <source>
        <strain evidence="2">FD-172 SS1</strain>
    </source>
</reference>
<dbReference type="Proteomes" id="UP000027195">
    <property type="component" value="Unassembled WGS sequence"/>
</dbReference>
<organism evidence="1 2">
    <name type="scientific">Botryobasidium botryosum (strain FD-172 SS1)</name>
    <dbReference type="NCBI Taxonomy" id="930990"/>
    <lineage>
        <taxon>Eukaryota</taxon>
        <taxon>Fungi</taxon>
        <taxon>Dikarya</taxon>
        <taxon>Basidiomycota</taxon>
        <taxon>Agaricomycotina</taxon>
        <taxon>Agaricomycetes</taxon>
        <taxon>Cantharellales</taxon>
        <taxon>Botryobasidiaceae</taxon>
        <taxon>Botryobasidium</taxon>
    </lineage>
</organism>
<dbReference type="HOGENOM" id="CLU_1250475_0_0_1"/>
<dbReference type="AlphaFoldDB" id="A0A067MUH2"/>
<evidence type="ECO:0000313" key="1">
    <source>
        <dbReference type="EMBL" id="KDQ15231.1"/>
    </source>
</evidence>
<keyword evidence="2" id="KW-1185">Reference proteome</keyword>
<gene>
    <name evidence="1" type="ORF">BOTBODRAFT_174087</name>
</gene>
<protein>
    <submittedName>
        <fullName evidence="1">Uncharacterized protein</fullName>
    </submittedName>
</protein>
<name>A0A067MUH2_BOTB1</name>
<dbReference type="EMBL" id="KL198033">
    <property type="protein sequence ID" value="KDQ15231.1"/>
    <property type="molecule type" value="Genomic_DNA"/>
</dbReference>